<dbReference type="Proteomes" id="UP000036367">
    <property type="component" value="Unassembled WGS sequence"/>
</dbReference>
<name>A0A0J1BIN6_RHOIS</name>
<evidence type="ECO:0000313" key="1">
    <source>
        <dbReference type="EMBL" id="KLU06392.1"/>
    </source>
</evidence>
<dbReference type="EMBL" id="LECT01000015">
    <property type="protein sequence ID" value="KLU06392.1"/>
    <property type="molecule type" value="Genomic_DNA"/>
</dbReference>
<gene>
    <name evidence="1" type="ORF">RISK_001603</name>
</gene>
<keyword evidence="2" id="KW-1185">Reference proteome</keyword>
<protein>
    <submittedName>
        <fullName evidence="1">Uncharacterized protein</fullName>
    </submittedName>
</protein>
<dbReference type="OrthoDB" id="286644at2"/>
<comment type="caution">
    <text evidence="1">The sequence shown here is derived from an EMBL/GenBank/DDBJ whole genome shotgun (WGS) entry which is preliminary data.</text>
</comment>
<dbReference type="AlphaFoldDB" id="A0A0J1BIN6"/>
<sequence>MKKHEWYETTDEGERRLVTVTRHAGKWQLRSRLKSETEWTTFPAIPLDDLETLHEIINNKYRRNRLPHSHVLEIDALIEAAKRRD</sequence>
<reference evidence="1" key="1">
    <citation type="submission" date="2015-05" db="EMBL/GenBank/DDBJ databases">
        <title>Permanent draft genome of Rhodopirellula islandicus K833.</title>
        <authorList>
            <person name="Kizina J."/>
            <person name="Richter M."/>
            <person name="Glockner F.O."/>
            <person name="Harder J."/>
        </authorList>
    </citation>
    <scope>NUCLEOTIDE SEQUENCE [LARGE SCALE GENOMIC DNA]</scope>
    <source>
        <strain evidence="1">K833</strain>
    </source>
</reference>
<dbReference type="RefSeq" id="WP_047813457.1">
    <property type="nucleotide sequence ID" value="NZ_LECT01000015.1"/>
</dbReference>
<accession>A0A0J1BIN6</accession>
<proteinExistence type="predicted"/>
<organism evidence="1 2">
    <name type="scientific">Rhodopirellula islandica</name>
    <dbReference type="NCBI Taxonomy" id="595434"/>
    <lineage>
        <taxon>Bacteria</taxon>
        <taxon>Pseudomonadati</taxon>
        <taxon>Planctomycetota</taxon>
        <taxon>Planctomycetia</taxon>
        <taxon>Pirellulales</taxon>
        <taxon>Pirellulaceae</taxon>
        <taxon>Rhodopirellula</taxon>
    </lineage>
</organism>
<dbReference type="PATRIC" id="fig|595434.4.peg.1536"/>
<evidence type="ECO:0000313" key="2">
    <source>
        <dbReference type="Proteomes" id="UP000036367"/>
    </source>
</evidence>